<keyword evidence="7" id="KW-0297">G-protein coupled receptor</keyword>
<organism evidence="10 11">
    <name type="scientific">Trichoplax adhaerens</name>
    <name type="common">Trichoplax reptans</name>
    <dbReference type="NCBI Taxonomy" id="10228"/>
    <lineage>
        <taxon>Eukaryota</taxon>
        <taxon>Metazoa</taxon>
        <taxon>Placozoa</taxon>
        <taxon>Uniplacotomia</taxon>
        <taxon>Trichoplacea</taxon>
        <taxon>Trichoplacidae</taxon>
        <taxon>Trichoplax</taxon>
    </lineage>
</organism>
<dbReference type="EMBL" id="DS985880">
    <property type="protein sequence ID" value="EDV18656.1"/>
    <property type="molecule type" value="Genomic_DNA"/>
</dbReference>
<dbReference type="PANTHER" id="PTHR24372:SF77">
    <property type="entry name" value="G-PROTEIN COUPLED RECEPTORS FAMILY 1 PROFILE DOMAIN-CONTAINING PROTEIN"/>
    <property type="match status" value="1"/>
</dbReference>
<evidence type="ECO:0000256" key="2">
    <source>
        <dbReference type="ARBA" id="ARBA00022614"/>
    </source>
</evidence>
<dbReference type="PROSITE" id="PS50262">
    <property type="entry name" value="G_PROTEIN_RECEP_F1_2"/>
    <property type="match status" value="1"/>
</dbReference>
<dbReference type="Gene3D" id="1.20.1070.10">
    <property type="entry name" value="Rhodopsin 7-helix transmembrane proteins"/>
    <property type="match status" value="1"/>
</dbReference>
<keyword evidence="7" id="KW-0807">Transducer</keyword>
<dbReference type="RefSeq" id="XP_002118858.1">
    <property type="nucleotide sequence ID" value="XM_002118822.1"/>
</dbReference>
<dbReference type="Pfam" id="PF00001">
    <property type="entry name" value="7tm_1"/>
    <property type="match status" value="1"/>
</dbReference>
<evidence type="ECO:0000313" key="10">
    <source>
        <dbReference type="EMBL" id="EDV18656.1"/>
    </source>
</evidence>
<reference evidence="10 11" key="1">
    <citation type="journal article" date="2008" name="Nature">
        <title>The Trichoplax genome and the nature of placozoans.</title>
        <authorList>
            <person name="Srivastava M."/>
            <person name="Begovic E."/>
            <person name="Chapman J."/>
            <person name="Putnam N.H."/>
            <person name="Hellsten U."/>
            <person name="Kawashima T."/>
            <person name="Kuo A."/>
            <person name="Mitros T."/>
            <person name="Salamov A."/>
            <person name="Carpenter M.L."/>
            <person name="Signorovitch A.Y."/>
            <person name="Moreno M.A."/>
            <person name="Kamm K."/>
            <person name="Grimwood J."/>
            <person name="Schmutz J."/>
            <person name="Shapiro H."/>
            <person name="Grigoriev I.V."/>
            <person name="Buss L.W."/>
            <person name="Schierwater B."/>
            <person name="Dellaporta S.L."/>
            <person name="Rokhsar D.S."/>
        </authorList>
    </citation>
    <scope>NUCLEOTIDE SEQUENCE [LARGE SCALE GENOMIC DNA]</scope>
    <source>
        <strain evidence="10 11">Grell-BS-1999</strain>
    </source>
</reference>
<keyword evidence="2" id="KW-0433">Leucine-rich repeat</keyword>
<feature type="transmembrane region" description="Helical" evidence="8">
    <location>
        <begin position="139"/>
        <end position="161"/>
    </location>
</feature>
<dbReference type="PROSITE" id="PS00237">
    <property type="entry name" value="G_PROTEIN_RECEP_F1_1"/>
    <property type="match status" value="1"/>
</dbReference>
<dbReference type="InParanoid" id="B3SF39"/>
<dbReference type="CTD" id="6760072"/>
<comment type="subcellular location">
    <subcellularLocation>
        <location evidence="1">Membrane</location>
    </subcellularLocation>
</comment>
<feature type="transmembrane region" description="Helical" evidence="8">
    <location>
        <begin position="91"/>
        <end position="118"/>
    </location>
</feature>
<evidence type="ECO:0000256" key="1">
    <source>
        <dbReference type="ARBA" id="ARBA00004370"/>
    </source>
</evidence>
<accession>B3SF39</accession>
<dbReference type="GeneID" id="6760072"/>
<sequence length="180" mass="20511">LPDQFSISTCSNVLSHDVLRIFVWIIGSLSIVGNIISIVWHVKSFVKNNMVVQTLLINLSFADLIMGIYLITIAVTDIYYFGIYAQYLETWLHSVICVMASFLVAISSLMSTFILFLITLDRYLFLVYPFENYRLSYKLITLVLIVLWTVSATFTALPLVYSYNQPASYRLYGTNSACLP</sequence>
<dbReference type="PhylomeDB" id="B3SF39"/>
<feature type="non-terminal residue" evidence="10">
    <location>
        <position position="1"/>
    </location>
</feature>
<dbReference type="InterPro" id="IPR017452">
    <property type="entry name" value="GPCR_Rhodpsn_7TM"/>
</dbReference>
<evidence type="ECO:0000256" key="5">
    <source>
        <dbReference type="ARBA" id="ARBA00022989"/>
    </source>
</evidence>
<evidence type="ECO:0000256" key="3">
    <source>
        <dbReference type="ARBA" id="ARBA00022692"/>
    </source>
</evidence>
<dbReference type="STRING" id="10228.B3SF39"/>
<keyword evidence="4" id="KW-0677">Repeat</keyword>
<keyword evidence="3 7" id="KW-0812">Transmembrane</keyword>
<protein>
    <recommendedName>
        <fullName evidence="9">G-protein coupled receptors family 1 profile domain-containing protein</fullName>
    </recommendedName>
</protein>
<dbReference type="PANTHER" id="PTHR24372">
    <property type="entry name" value="GLYCOPROTEIN HORMONE RECEPTOR"/>
    <property type="match status" value="1"/>
</dbReference>
<dbReference type="HOGENOM" id="CLU_1500047_0_0_1"/>
<feature type="non-terminal residue" evidence="10">
    <location>
        <position position="180"/>
    </location>
</feature>
<proteinExistence type="inferred from homology"/>
<evidence type="ECO:0000256" key="8">
    <source>
        <dbReference type="SAM" id="Phobius"/>
    </source>
</evidence>
<dbReference type="SUPFAM" id="SSF81321">
    <property type="entry name" value="Family A G protein-coupled receptor-like"/>
    <property type="match status" value="1"/>
</dbReference>
<keyword evidence="5 8" id="KW-1133">Transmembrane helix</keyword>
<keyword evidence="11" id="KW-1185">Reference proteome</keyword>
<dbReference type="GO" id="GO:0008528">
    <property type="term" value="F:G protein-coupled peptide receptor activity"/>
    <property type="evidence" value="ECO:0000318"/>
    <property type="project" value="GO_Central"/>
</dbReference>
<gene>
    <name evidence="10" type="ORF">TRIADDRAFT_18128</name>
</gene>
<evidence type="ECO:0000256" key="7">
    <source>
        <dbReference type="RuleBase" id="RU000688"/>
    </source>
</evidence>
<feature type="transmembrane region" description="Helical" evidence="8">
    <location>
        <begin position="21"/>
        <end position="42"/>
    </location>
</feature>
<dbReference type="GO" id="GO:0005886">
    <property type="term" value="C:plasma membrane"/>
    <property type="evidence" value="ECO:0000318"/>
    <property type="project" value="GO_Central"/>
</dbReference>
<dbReference type="KEGG" id="tad:TRIADDRAFT_18128"/>
<comment type="similarity">
    <text evidence="7">Belongs to the G-protein coupled receptor 1 family.</text>
</comment>
<dbReference type="PRINTS" id="PR00237">
    <property type="entry name" value="GPCRRHODOPSN"/>
</dbReference>
<dbReference type="InterPro" id="IPR000276">
    <property type="entry name" value="GPCR_Rhodpsn"/>
</dbReference>
<evidence type="ECO:0000256" key="4">
    <source>
        <dbReference type="ARBA" id="ARBA00022737"/>
    </source>
</evidence>
<keyword evidence="7" id="KW-0675">Receptor</keyword>
<feature type="transmembrane region" description="Helical" evidence="8">
    <location>
        <begin position="54"/>
        <end position="79"/>
    </location>
</feature>
<evidence type="ECO:0000259" key="9">
    <source>
        <dbReference type="PROSITE" id="PS50262"/>
    </source>
</evidence>
<dbReference type="Proteomes" id="UP000009022">
    <property type="component" value="Unassembled WGS sequence"/>
</dbReference>
<dbReference type="OMA" id="QVWMASI"/>
<evidence type="ECO:0000313" key="11">
    <source>
        <dbReference type="Proteomes" id="UP000009022"/>
    </source>
</evidence>
<name>B3SF39_TRIAD</name>
<dbReference type="eggNOG" id="KOG2087">
    <property type="taxonomic scope" value="Eukaryota"/>
</dbReference>
<feature type="domain" description="G-protein coupled receptors family 1 profile" evidence="9">
    <location>
        <begin position="33"/>
        <end position="180"/>
    </location>
</feature>
<keyword evidence="6 8" id="KW-0472">Membrane</keyword>
<dbReference type="AlphaFoldDB" id="B3SF39"/>
<dbReference type="GO" id="GO:0007189">
    <property type="term" value="P:adenylate cyclase-activating G protein-coupled receptor signaling pathway"/>
    <property type="evidence" value="ECO:0000318"/>
    <property type="project" value="GO_Central"/>
</dbReference>
<evidence type="ECO:0000256" key="6">
    <source>
        <dbReference type="ARBA" id="ARBA00023136"/>
    </source>
</evidence>
<dbReference type="GO" id="GO:0009755">
    <property type="term" value="P:hormone-mediated signaling pathway"/>
    <property type="evidence" value="ECO:0000318"/>
    <property type="project" value="GO_Central"/>
</dbReference>